<dbReference type="Gene3D" id="3.30.465.10">
    <property type="match status" value="1"/>
</dbReference>
<keyword evidence="2" id="KW-0285">Flavoprotein</keyword>
<dbReference type="OrthoDB" id="2151789at2759"/>
<comment type="caution">
    <text evidence="6">The sequence shown here is derived from an EMBL/GenBank/DDBJ whole genome shotgun (WGS) entry which is preliminary data.</text>
</comment>
<dbReference type="Gene3D" id="3.40.462.20">
    <property type="match status" value="1"/>
</dbReference>
<dbReference type="PANTHER" id="PTHR42973">
    <property type="entry name" value="BINDING OXIDOREDUCTASE, PUTATIVE (AFU_ORTHOLOGUE AFUA_1G17690)-RELATED"/>
    <property type="match status" value="1"/>
</dbReference>
<evidence type="ECO:0000256" key="4">
    <source>
        <dbReference type="ARBA" id="ARBA00023002"/>
    </source>
</evidence>
<keyword evidence="7" id="KW-1185">Reference proteome</keyword>
<sequence length="535" mass="57511">MTGKLDPFFDRHESPYLPALPPLPPPYSSLDPTMVASSNKWASLTSLLLSLTSAVVRVSAEPIPAALEARGVWDPTCQRIDAETSDATDVYGAGTLHYAQGVHHWASSSSQLSDCVVEVGSTADIGVVLKIVAETNTPFAVKGGGHSANAGFSSTEGVHISLAKYSDVKYDSASKTAEIGAGLIWDDVYEKLEPYGVNVVGGRVSGVGVAGFTLGGGYSWLTNQHGLTADNMVAYELVKPDGTVATVTAKSDPELWFGLRGGMNNFGIVTKFTMKTFPQTQVWGGLITYTFNTIDEVSAATEKFSANVKDPKAAILTTYNFVGGQPGISLLIFYDWPTQPEGIFDEFLAIPHFTKDVNTRSFLSLVTSSPVQVTTGLRAHFQMVPVLEYTPEFLKAVVNETNYWGTRLTLLSGAFFSFAAEPFQKDIYTHSLPNTRAYPPTGAQFFSPFNIFFGWTDPFKDDLFTGAVVQSANALVAAATAQGQSNLAGVPLYPNYASKSVSVEQVWGANLPRLKALKRRVDPNNVMGLAGGFKV</sequence>
<dbReference type="EMBL" id="JAACJK010000109">
    <property type="protein sequence ID" value="KAF5333158.1"/>
    <property type="molecule type" value="Genomic_DNA"/>
</dbReference>
<dbReference type="GO" id="GO:0071949">
    <property type="term" value="F:FAD binding"/>
    <property type="evidence" value="ECO:0007669"/>
    <property type="project" value="InterPro"/>
</dbReference>
<keyword evidence="3" id="KW-0274">FAD</keyword>
<protein>
    <recommendedName>
        <fullName evidence="5">FAD-binding PCMH-type domain-containing protein</fullName>
    </recommendedName>
</protein>
<accession>A0A8H5C2W5</accession>
<keyword evidence="4" id="KW-0560">Oxidoreductase</keyword>
<dbReference type="InterPro" id="IPR050416">
    <property type="entry name" value="FAD-linked_Oxidoreductase"/>
</dbReference>
<name>A0A8H5C2W5_9AGAR</name>
<dbReference type="InterPro" id="IPR006094">
    <property type="entry name" value="Oxid_FAD_bind_N"/>
</dbReference>
<dbReference type="Pfam" id="PF08031">
    <property type="entry name" value="BBE"/>
    <property type="match status" value="1"/>
</dbReference>
<comment type="similarity">
    <text evidence="1">Belongs to the oxygen-dependent FAD-linked oxidoreductase family.</text>
</comment>
<evidence type="ECO:0000256" key="3">
    <source>
        <dbReference type="ARBA" id="ARBA00022827"/>
    </source>
</evidence>
<dbReference type="Proteomes" id="UP000541558">
    <property type="component" value="Unassembled WGS sequence"/>
</dbReference>
<dbReference type="PROSITE" id="PS51387">
    <property type="entry name" value="FAD_PCMH"/>
    <property type="match status" value="1"/>
</dbReference>
<dbReference type="InterPro" id="IPR016167">
    <property type="entry name" value="FAD-bd_PCMH_sub1"/>
</dbReference>
<dbReference type="InterPro" id="IPR036318">
    <property type="entry name" value="FAD-bd_PCMH-like_sf"/>
</dbReference>
<evidence type="ECO:0000256" key="2">
    <source>
        <dbReference type="ARBA" id="ARBA00022630"/>
    </source>
</evidence>
<evidence type="ECO:0000313" key="7">
    <source>
        <dbReference type="Proteomes" id="UP000541558"/>
    </source>
</evidence>
<organism evidence="6 7">
    <name type="scientific">Ephemerocybe angulata</name>
    <dbReference type="NCBI Taxonomy" id="980116"/>
    <lineage>
        <taxon>Eukaryota</taxon>
        <taxon>Fungi</taxon>
        <taxon>Dikarya</taxon>
        <taxon>Basidiomycota</taxon>
        <taxon>Agaricomycotina</taxon>
        <taxon>Agaricomycetes</taxon>
        <taxon>Agaricomycetidae</taxon>
        <taxon>Agaricales</taxon>
        <taxon>Agaricineae</taxon>
        <taxon>Psathyrellaceae</taxon>
        <taxon>Ephemerocybe</taxon>
    </lineage>
</organism>
<evidence type="ECO:0000313" key="6">
    <source>
        <dbReference type="EMBL" id="KAF5333158.1"/>
    </source>
</evidence>
<dbReference type="AlphaFoldDB" id="A0A8H5C2W5"/>
<dbReference type="InterPro" id="IPR016166">
    <property type="entry name" value="FAD-bd_PCMH"/>
</dbReference>
<feature type="domain" description="FAD-binding PCMH-type" evidence="5">
    <location>
        <begin position="109"/>
        <end position="279"/>
    </location>
</feature>
<dbReference type="InterPro" id="IPR012951">
    <property type="entry name" value="BBE"/>
</dbReference>
<dbReference type="GO" id="GO:0016491">
    <property type="term" value="F:oxidoreductase activity"/>
    <property type="evidence" value="ECO:0007669"/>
    <property type="project" value="UniProtKB-KW"/>
</dbReference>
<gene>
    <name evidence="6" type="ORF">D9611_002713</name>
</gene>
<dbReference type="InterPro" id="IPR016169">
    <property type="entry name" value="FAD-bd_PCMH_sub2"/>
</dbReference>
<proteinExistence type="inferred from homology"/>
<dbReference type="SUPFAM" id="SSF56176">
    <property type="entry name" value="FAD-binding/transporter-associated domain-like"/>
    <property type="match status" value="1"/>
</dbReference>
<reference evidence="6 7" key="1">
    <citation type="journal article" date="2020" name="ISME J.">
        <title>Uncovering the hidden diversity of litter-decomposition mechanisms in mushroom-forming fungi.</title>
        <authorList>
            <person name="Floudas D."/>
            <person name="Bentzer J."/>
            <person name="Ahren D."/>
            <person name="Johansson T."/>
            <person name="Persson P."/>
            <person name="Tunlid A."/>
        </authorList>
    </citation>
    <scope>NUCLEOTIDE SEQUENCE [LARGE SCALE GENOMIC DNA]</scope>
    <source>
        <strain evidence="6 7">CBS 175.51</strain>
    </source>
</reference>
<dbReference type="Gene3D" id="3.30.43.10">
    <property type="entry name" value="Uridine Diphospho-n-acetylenolpyruvylglucosamine Reductase, domain 2"/>
    <property type="match status" value="1"/>
</dbReference>
<evidence type="ECO:0000256" key="1">
    <source>
        <dbReference type="ARBA" id="ARBA00005466"/>
    </source>
</evidence>
<dbReference type="PANTHER" id="PTHR42973:SF13">
    <property type="entry name" value="FAD-BINDING PCMH-TYPE DOMAIN-CONTAINING PROTEIN"/>
    <property type="match status" value="1"/>
</dbReference>
<evidence type="ECO:0000259" key="5">
    <source>
        <dbReference type="PROSITE" id="PS51387"/>
    </source>
</evidence>
<dbReference type="Pfam" id="PF01565">
    <property type="entry name" value="FAD_binding_4"/>
    <property type="match status" value="1"/>
</dbReference>